<dbReference type="AlphaFoldDB" id="A0A645C4R4"/>
<proteinExistence type="predicted"/>
<sequence>MRVEQSAALRAAARHLQLHILALAAHLLGEATHCHADGFAGLGQVAHLQTLARMHVSRRARRHHVQVAAHHVDHGHAGGFGFVATLRAEQCLPARGLRGVINFVAFAHQGSGHEVVEQNGLGFAHCFASSRIVSSTGSAMPCTSLKPMRTRVPISSAPCCTAGSALAITRKPSSRSTMAIT</sequence>
<dbReference type="EMBL" id="VSSQ01024947">
    <property type="protein sequence ID" value="MPM72776.1"/>
    <property type="molecule type" value="Genomic_DNA"/>
</dbReference>
<accession>A0A645C4R4</accession>
<protein>
    <submittedName>
        <fullName evidence="1">Uncharacterized protein</fullName>
    </submittedName>
</protein>
<reference evidence="1" key="1">
    <citation type="submission" date="2019-08" db="EMBL/GenBank/DDBJ databases">
        <authorList>
            <person name="Kucharzyk K."/>
            <person name="Murdoch R.W."/>
            <person name="Higgins S."/>
            <person name="Loffler F."/>
        </authorList>
    </citation>
    <scope>NUCLEOTIDE SEQUENCE</scope>
</reference>
<name>A0A645C4R4_9ZZZZ</name>
<gene>
    <name evidence="1" type="ORF">SDC9_119752</name>
</gene>
<organism evidence="1">
    <name type="scientific">bioreactor metagenome</name>
    <dbReference type="NCBI Taxonomy" id="1076179"/>
    <lineage>
        <taxon>unclassified sequences</taxon>
        <taxon>metagenomes</taxon>
        <taxon>ecological metagenomes</taxon>
    </lineage>
</organism>
<comment type="caution">
    <text evidence="1">The sequence shown here is derived from an EMBL/GenBank/DDBJ whole genome shotgun (WGS) entry which is preliminary data.</text>
</comment>
<evidence type="ECO:0000313" key="1">
    <source>
        <dbReference type="EMBL" id="MPM72776.1"/>
    </source>
</evidence>